<dbReference type="PANTHER" id="PTHR16181:SF29">
    <property type="entry name" value="PROTEIN FAM83A-RELATED"/>
    <property type="match status" value="1"/>
</dbReference>
<evidence type="ECO:0000313" key="4">
    <source>
        <dbReference type="EMBL" id="KAI1890483.1"/>
    </source>
</evidence>
<feature type="compositionally biased region" description="Polar residues" evidence="2">
    <location>
        <begin position="742"/>
        <end position="758"/>
    </location>
</feature>
<organism evidence="4 5">
    <name type="scientific">Albula goreensis</name>
    <dbReference type="NCBI Taxonomy" id="1534307"/>
    <lineage>
        <taxon>Eukaryota</taxon>
        <taxon>Metazoa</taxon>
        <taxon>Chordata</taxon>
        <taxon>Craniata</taxon>
        <taxon>Vertebrata</taxon>
        <taxon>Euteleostomi</taxon>
        <taxon>Actinopterygii</taxon>
        <taxon>Neopterygii</taxon>
        <taxon>Teleostei</taxon>
        <taxon>Albuliformes</taxon>
        <taxon>Albulidae</taxon>
        <taxon>Albula</taxon>
    </lineage>
</organism>
<keyword evidence="5" id="KW-1185">Reference proteome</keyword>
<comment type="caution">
    <text evidence="4">The sequence shown here is derived from an EMBL/GenBank/DDBJ whole genome shotgun (WGS) entry which is preliminary data.</text>
</comment>
<reference evidence="4" key="1">
    <citation type="submission" date="2021-01" db="EMBL/GenBank/DDBJ databases">
        <authorList>
            <person name="Zahm M."/>
            <person name="Roques C."/>
            <person name="Cabau C."/>
            <person name="Klopp C."/>
            <person name="Donnadieu C."/>
            <person name="Jouanno E."/>
            <person name="Lampietro C."/>
            <person name="Louis A."/>
            <person name="Herpin A."/>
            <person name="Echchiki A."/>
            <person name="Berthelot C."/>
            <person name="Parey E."/>
            <person name="Roest-Crollius H."/>
            <person name="Braasch I."/>
            <person name="Postlethwait J."/>
            <person name="Bobe J."/>
            <person name="Montfort J."/>
            <person name="Bouchez O."/>
            <person name="Begum T."/>
            <person name="Mejri S."/>
            <person name="Adams A."/>
            <person name="Chen W.-J."/>
            <person name="Guiguen Y."/>
        </authorList>
    </citation>
    <scope>NUCLEOTIDE SEQUENCE</scope>
    <source>
        <tissue evidence="4">Blood</tissue>
    </source>
</reference>
<gene>
    <name evidence="4" type="ORF">AGOR_G00154170</name>
</gene>
<dbReference type="Pfam" id="PF07894">
    <property type="entry name" value="SACK1"/>
    <property type="match status" value="1"/>
</dbReference>
<feature type="region of interest" description="Disordered" evidence="2">
    <location>
        <begin position="643"/>
        <end position="758"/>
    </location>
</feature>
<dbReference type="PANTHER" id="PTHR16181">
    <property type="entry name" value="PROTEIN FAM83A-RELATED"/>
    <property type="match status" value="1"/>
</dbReference>
<feature type="domain" description="Scaffolding anchor of CK1" evidence="3">
    <location>
        <begin position="101"/>
        <end position="366"/>
    </location>
</feature>
<accession>A0A8T3CYT6</accession>
<evidence type="ECO:0000259" key="3">
    <source>
        <dbReference type="Pfam" id="PF07894"/>
    </source>
</evidence>
<dbReference type="SUPFAM" id="SSF56024">
    <property type="entry name" value="Phospholipase D/nuclease"/>
    <property type="match status" value="1"/>
</dbReference>
<name>A0A8T3CYT6_9TELE</name>
<dbReference type="Proteomes" id="UP000829720">
    <property type="component" value="Unassembled WGS sequence"/>
</dbReference>
<dbReference type="OrthoDB" id="8943940at2759"/>
<evidence type="ECO:0000256" key="1">
    <source>
        <dbReference type="ARBA" id="ARBA00006937"/>
    </source>
</evidence>
<protein>
    <recommendedName>
        <fullName evidence="3">Scaffolding anchor of CK1 domain-containing protein</fullName>
    </recommendedName>
</protein>
<dbReference type="GO" id="GO:0019901">
    <property type="term" value="F:protein kinase binding"/>
    <property type="evidence" value="ECO:0007669"/>
    <property type="project" value="TreeGrafter"/>
</dbReference>
<feature type="region of interest" description="Disordered" evidence="2">
    <location>
        <begin position="427"/>
        <end position="449"/>
    </location>
</feature>
<proteinExistence type="inferred from homology"/>
<feature type="compositionally biased region" description="Polar residues" evidence="2">
    <location>
        <begin position="643"/>
        <end position="658"/>
    </location>
</feature>
<dbReference type="InterPro" id="IPR050944">
    <property type="entry name" value="FAM83"/>
</dbReference>
<evidence type="ECO:0000256" key="2">
    <source>
        <dbReference type="SAM" id="MobiDB-lite"/>
    </source>
</evidence>
<dbReference type="EMBL" id="JAERUA010000014">
    <property type="protein sequence ID" value="KAI1890483.1"/>
    <property type="molecule type" value="Genomic_DNA"/>
</dbReference>
<dbReference type="Gene3D" id="3.30.870.10">
    <property type="entry name" value="Endonuclease Chain A"/>
    <property type="match status" value="1"/>
</dbReference>
<dbReference type="AlphaFoldDB" id="A0A8T3CYT6"/>
<dbReference type="InterPro" id="IPR012461">
    <property type="entry name" value="SACK1"/>
</dbReference>
<dbReference type="GO" id="GO:0007165">
    <property type="term" value="P:signal transduction"/>
    <property type="evidence" value="ECO:0007669"/>
    <property type="project" value="TreeGrafter"/>
</dbReference>
<evidence type="ECO:0000313" key="5">
    <source>
        <dbReference type="Proteomes" id="UP000829720"/>
    </source>
</evidence>
<feature type="region of interest" description="Disordered" evidence="2">
    <location>
        <begin position="564"/>
        <end position="618"/>
    </location>
</feature>
<comment type="similarity">
    <text evidence="1">Belongs to the FAM83 family.</text>
</comment>
<sequence length="758" mass="86423">MDRRQGAPSVALLIPPKGRRRRQSRLNKRRRQSSRVFSRGFPWLCVEPKFMDFLITTYDETAVKPKDFTLLLLTCKPVLGVTAAMSNSQEQSLSEDVVFSPVYESNAQFLHCERERRALECLLREGTGPYRTKLNQERLGAFLSPEEVAQFCQWAQDYHSGEASQEHCEREEDCKGARNLSIRYWPTHTDLPLPSLQLGWPERESWPDTGNTVVYISPPVEGAPPIREVVRRMIQGAQTLIAVVTDRLTDGAVINDLRTAASRGVPVYIILNKRSVHDSCTSPGLNHEKIRVRILGGKTFRSRDGRMVVGELKENFLLVDLEAVMVGSYSLTWADAHLHRQLVTVLSGPVVSCFDQEFRVLYAESLPIPESCWAHRSHMRMENAVFHPEHIVKPSDWHNGEDLTPPPVGSLIDWEALGVIKRDKFPDDPLSQPSGWDGVSEPPSPSFEKQTPVEMELPARRAEFQRYVPPAYVEHNRKQQTTKTYLLPDNEPTPRKYEPAFKTHFLPENEPTFRKYEAAPKTHLLPENDPTTRITAKLEGYFYRPYKSFTEIDEKRFFHSHHHKTYTQPAEKFNSSSSGERNEENGMVHSKLRRDSNPELGMRPQLTEQGRGNRSPKKPLILMVPVSENDDASELSNVLKNFKTPTHSQENHLRSNPTPDKGVSMSMQDLSLYPTETDDGDKTIPSWRRKASGYGLPHQTPAQALMKNRTDEVKTTPPKPQKTYTPLIRPHSFGFTGDWGRLQQNRSKDQGNPLNGND</sequence>